<reference evidence="2 3" key="1">
    <citation type="submission" date="2023-03" db="EMBL/GenBank/DDBJ databases">
        <title>Thalassotalea loyana LMG 22536T draft genome sequence.</title>
        <authorList>
            <person name="Sawabe T."/>
        </authorList>
    </citation>
    <scope>NUCLEOTIDE SEQUENCE [LARGE SCALE GENOMIC DNA]</scope>
    <source>
        <strain evidence="2 3">LMG 22536</strain>
    </source>
</reference>
<keyword evidence="3" id="KW-1185">Reference proteome</keyword>
<feature type="chain" id="PRO_5045243139" description="DUF3718 domain-containing protein" evidence="1">
    <location>
        <begin position="24"/>
        <end position="115"/>
    </location>
</feature>
<dbReference type="Pfam" id="PF12514">
    <property type="entry name" value="DUF3718"/>
    <property type="match status" value="1"/>
</dbReference>
<comment type="caution">
    <text evidence="2">The sequence shown here is derived from an EMBL/GenBank/DDBJ whole genome shotgun (WGS) entry which is preliminary data.</text>
</comment>
<feature type="signal peptide" evidence="1">
    <location>
        <begin position="1"/>
        <end position="23"/>
    </location>
</feature>
<gene>
    <name evidence="2" type="ORF">tloyanaT_30040</name>
</gene>
<dbReference type="Proteomes" id="UP001157134">
    <property type="component" value="Unassembled WGS sequence"/>
</dbReference>
<evidence type="ECO:0000256" key="1">
    <source>
        <dbReference type="SAM" id="SignalP"/>
    </source>
</evidence>
<evidence type="ECO:0000313" key="3">
    <source>
        <dbReference type="Proteomes" id="UP001157134"/>
    </source>
</evidence>
<evidence type="ECO:0008006" key="4">
    <source>
        <dbReference type="Google" id="ProtNLM"/>
    </source>
</evidence>
<proteinExistence type="predicted"/>
<dbReference type="InterPro" id="IPR022193">
    <property type="entry name" value="DUF3718"/>
</dbReference>
<organism evidence="2 3">
    <name type="scientific">Thalassotalea loyana</name>
    <dbReference type="NCBI Taxonomy" id="280483"/>
    <lineage>
        <taxon>Bacteria</taxon>
        <taxon>Pseudomonadati</taxon>
        <taxon>Pseudomonadota</taxon>
        <taxon>Gammaproteobacteria</taxon>
        <taxon>Alteromonadales</taxon>
        <taxon>Colwelliaceae</taxon>
        <taxon>Thalassotalea</taxon>
    </lineage>
</organism>
<dbReference type="EMBL" id="BSSV01000007">
    <property type="protein sequence ID" value="GLX86751.1"/>
    <property type="molecule type" value="Genomic_DNA"/>
</dbReference>
<name>A0ABQ6HJ48_9GAMM</name>
<evidence type="ECO:0000313" key="2">
    <source>
        <dbReference type="EMBL" id="GLX86751.1"/>
    </source>
</evidence>
<protein>
    <recommendedName>
        <fullName evidence="4">DUF3718 domain-containing protein</fullName>
    </recommendedName>
</protein>
<keyword evidence="1" id="KW-0732">Signal</keyword>
<dbReference type="RefSeq" id="WP_284300094.1">
    <property type="nucleotide sequence ID" value="NZ_BSSV01000007.1"/>
</dbReference>
<sequence length="115" mass="12429">MKQVLITLIAATFVLVSAPKASASDVSVRVCEYVQANDKKRLRSYLKDQKIKVKVIFESVGCDGDNILVFAAKSQSLEVGEFLIGKTPKKHVKASLDAIKAASAHLGEAANKRVN</sequence>
<accession>A0ABQ6HJ48</accession>